<feature type="region of interest" description="Disordered" evidence="9">
    <location>
        <begin position="772"/>
        <end position="885"/>
    </location>
</feature>
<dbReference type="PROSITE" id="PS50214">
    <property type="entry name" value="DISINTEGRIN_2"/>
    <property type="match status" value="1"/>
</dbReference>
<feature type="signal peptide" evidence="11">
    <location>
        <begin position="1"/>
        <end position="19"/>
    </location>
</feature>
<dbReference type="PROSITE" id="PS50215">
    <property type="entry name" value="ADAM_MEPRO"/>
    <property type="match status" value="1"/>
</dbReference>
<feature type="chain" id="PRO_5028021183" evidence="11">
    <location>
        <begin position="20"/>
        <end position="885"/>
    </location>
</feature>
<dbReference type="SUPFAM" id="SSF55486">
    <property type="entry name" value="Metalloproteases ('zincins'), catalytic domain"/>
    <property type="match status" value="1"/>
</dbReference>
<accession>A0A6P7YCF6</accession>
<dbReference type="InterPro" id="IPR001762">
    <property type="entry name" value="Disintegrin_dom"/>
</dbReference>
<dbReference type="GO" id="GO:0046872">
    <property type="term" value="F:metal ion binding"/>
    <property type="evidence" value="ECO:0007669"/>
    <property type="project" value="UniProtKB-KW"/>
</dbReference>
<feature type="compositionally biased region" description="Polar residues" evidence="9">
    <location>
        <begin position="789"/>
        <end position="799"/>
    </location>
</feature>
<keyword evidence="8" id="KW-0479">Metal-binding</keyword>
<keyword evidence="15" id="KW-1185">Reference proteome</keyword>
<dbReference type="GeneID" id="115471163"/>
<gene>
    <name evidence="16" type="primary">ADAM8</name>
</gene>
<dbReference type="Pfam" id="PF00200">
    <property type="entry name" value="Disintegrin"/>
    <property type="match status" value="1"/>
</dbReference>
<evidence type="ECO:0000256" key="7">
    <source>
        <dbReference type="PROSITE-ProRule" id="PRU00076"/>
    </source>
</evidence>
<keyword evidence="16" id="KW-0378">Hydrolase</keyword>
<feature type="region of interest" description="Disordered" evidence="9">
    <location>
        <begin position="718"/>
        <end position="748"/>
    </location>
</feature>
<dbReference type="AlphaFoldDB" id="A0A6P7YCF6"/>
<dbReference type="PANTHER" id="PTHR11905">
    <property type="entry name" value="ADAM A DISINTEGRIN AND METALLOPROTEASE DOMAIN"/>
    <property type="match status" value="1"/>
</dbReference>
<feature type="active site" evidence="8">
    <location>
        <position position="338"/>
    </location>
</feature>
<dbReference type="OrthoDB" id="5951731at2759"/>
<dbReference type="FunFam" id="3.40.390.10:FF:000002">
    <property type="entry name" value="Disintegrin and metalloproteinase domain-containing protein 22"/>
    <property type="match status" value="1"/>
</dbReference>
<evidence type="ECO:0000256" key="8">
    <source>
        <dbReference type="PROSITE-ProRule" id="PRU00276"/>
    </source>
</evidence>
<dbReference type="KEGG" id="muo:115471163"/>
<feature type="transmembrane region" description="Helical" evidence="10">
    <location>
        <begin position="683"/>
        <end position="707"/>
    </location>
</feature>
<dbReference type="PANTHER" id="PTHR11905:SF20">
    <property type="entry name" value="DISINTEGRIN AND METALLOPROTEINASE DOMAIN-CONTAINING PROTEIN 8"/>
    <property type="match status" value="1"/>
</dbReference>
<feature type="domain" description="Disintegrin" evidence="13">
    <location>
        <begin position="411"/>
        <end position="497"/>
    </location>
</feature>
<dbReference type="InterPro" id="IPR018358">
    <property type="entry name" value="Disintegrin_CS"/>
</dbReference>
<evidence type="ECO:0000256" key="6">
    <source>
        <dbReference type="PROSITE-ProRule" id="PRU00068"/>
    </source>
</evidence>
<dbReference type="PROSITE" id="PS00427">
    <property type="entry name" value="DISINTEGRIN_1"/>
    <property type="match status" value="1"/>
</dbReference>
<keyword evidence="16" id="KW-0645">Protease</keyword>
<dbReference type="InterPro" id="IPR006586">
    <property type="entry name" value="ADAM_Cys-rich"/>
</dbReference>
<feature type="disulfide bond" evidence="7">
    <location>
        <begin position="640"/>
        <end position="650"/>
    </location>
</feature>
<dbReference type="PROSITE" id="PS50026">
    <property type="entry name" value="EGF_3"/>
    <property type="match status" value="1"/>
</dbReference>
<protein>
    <submittedName>
        <fullName evidence="16">Disintegrin and metalloproteinase domain-containing protein 8</fullName>
    </submittedName>
</protein>
<dbReference type="InterPro" id="IPR000742">
    <property type="entry name" value="EGF"/>
</dbReference>
<keyword evidence="4 10" id="KW-0472">Membrane</keyword>
<keyword evidence="8" id="KW-0862">Zinc</keyword>
<evidence type="ECO:0000256" key="2">
    <source>
        <dbReference type="ARBA" id="ARBA00022692"/>
    </source>
</evidence>
<dbReference type="SMART" id="SM00608">
    <property type="entry name" value="ACR"/>
    <property type="match status" value="1"/>
</dbReference>
<dbReference type="FunCoup" id="A0A6P7YCF6">
    <property type="interactions" value="221"/>
</dbReference>
<dbReference type="GO" id="GO:0006954">
    <property type="term" value="P:inflammatory response"/>
    <property type="evidence" value="ECO:0007669"/>
    <property type="project" value="TreeGrafter"/>
</dbReference>
<dbReference type="InParanoid" id="A0A6P7YCF6"/>
<dbReference type="Pfam" id="PF01562">
    <property type="entry name" value="Pep_M12B_propep"/>
    <property type="match status" value="1"/>
</dbReference>
<feature type="compositionally biased region" description="Polar residues" evidence="9">
    <location>
        <begin position="863"/>
        <end position="872"/>
    </location>
</feature>
<dbReference type="GO" id="GO:0016020">
    <property type="term" value="C:membrane"/>
    <property type="evidence" value="ECO:0007669"/>
    <property type="project" value="UniProtKB-SubCell"/>
</dbReference>
<dbReference type="CTD" id="101"/>
<dbReference type="CDD" id="cd04269">
    <property type="entry name" value="ZnMc_adamalysin_II_like"/>
    <property type="match status" value="1"/>
</dbReference>
<dbReference type="InterPro" id="IPR001590">
    <property type="entry name" value="Peptidase_M12B"/>
</dbReference>
<evidence type="ECO:0000259" key="12">
    <source>
        <dbReference type="PROSITE" id="PS50026"/>
    </source>
</evidence>
<evidence type="ECO:0000256" key="4">
    <source>
        <dbReference type="ARBA" id="ARBA00023136"/>
    </source>
</evidence>
<dbReference type="SMART" id="SM00050">
    <property type="entry name" value="DISIN"/>
    <property type="match status" value="1"/>
</dbReference>
<proteinExistence type="predicted"/>
<sequence>MHWPLFSFYLWTGYLVCSATQSSQLAHVEKYETVIPQKLKAALVKRDLSSKQNSYPDSVQYTINVEDHNYTLHLERNTELMGKHYTETHYLENGTEVTERPDIQEHCFYHGYIAGINDSSVSISTCKGLSGFFQTDRQVYLIEPLENTKGEEGKHAVYKQEHLRMKRATCGHSNDTLYDYGPKMASVLKPIPWKSAPLQKGTRYVELFLVVDNAEYRQYKDIRALQNRMKEIVNHVDKLYQALNFRVALIGLEIWSDRDRIFVSSNADTTLNNFLAWRKTELLRKKKHDNAQLITGVDFEGTTVGLATKLAMCTGDSGAVNQDHSGSPLGAASTMAHEMGHNLGMSHDEDVVGCSCAVPKANGGCVMAQQVGMVYPKYFSSCSRHDLQSFLSDSRPSCLLNMPDVDQLYGGPVCGNQFVEQGEDCDCGTLQVCTNPCCNATTCKLKEGAECAQGECCHRCKIRAVGELCRSQKDECDLPEYCTGKAAQCPEDVFQENGVPCKYGKGYCYNGECPSHSQHCVTLWGSGAQVAPDVCFQQNMQGTESLHCKKTEYGYRACGRKDVKCGKLHCVNGNDLPITRRSSFITLNRGQQCKVAELASDVTEILPDPGMVPTGTKCGENMVCYDALCQSLTIYGEKNCSAKCNNHGVCNHKRECHCDPEWAPPYCNKRLMEISPQGGGDSVVPIVVALIVIILLAVLFIGGIVYYKWRHKKYPSKRATVKDSSSGLSNPLFQEGHRGNVKPESQNHKIGFPQLLTTTSDLEGSKSAFITIFPTRDPPQPPTKDPSTHQRTPVHTTKPAQFVKPTQSPPIPPCIPAQTRTVHSEVKPRPPTKPLPELKIKQGVKLGPSPTAPVPPAKPTALNLKSNQSQGVSFKVALKPPVQKR</sequence>
<feature type="domain" description="EGF-like" evidence="12">
    <location>
        <begin position="636"/>
        <end position="668"/>
    </location>
</feature>
<dbReference type="GO" id="GO:0022407">
    <property type="term" value="P:regulation of cell-cell adhesion"/>
    <property type="evidence" value="ECO:0007669"/>
    <property type="project" value="TreeGrafter"/>
</dbReference>
<evidence type="ECO:0000256" key="9">
    <source>
        <dbReference type="SAM" id="MobiDB-lite"/>
    </source>
</evidence>
<feature type="disulfide bond" evidence="7">
    <location>
        <begin position="658"/>
        <end position="667"/>
    </location>
</feature>
<dbReference type="Proteomes" id="UP000515156">
    <property type="component" value="Chromosome 5"/>
</dbReference>
<feature type="binding site" evidence="8">
    <location>
        <position position="347"/>
    </location>
    <ligand>
        <name>Zn(2+)</name>
        <dbReference type="ChEBI" id="CHEBI:29105"/>
        <note>catalytic</note>
    </ligand>
</feature>
<feature type="domain" description="Peptidase M12B" evidence="14">
    <location>
        <begin position="203"/>
        <end position="403"/>
    </location>
</feature>
<dbReference type="Pfam" id="PF08516">
    <property type="entry name" value="ADAM_CR"/>
    <property type="match status" value="1"/>
</dbReference>
<dbReference type="InterPro" id="IPR036436">
    <property type="entry name" value="Disintegrin_dom_sf"/>
</dbReference>
<dbReference type="GO" id="GO:0006508">
    <property type="term" value="P:proteolysis"/>
    <property type="evidence" value="ECO:0007669"/>
    <property type="project" value="InterPro"/>
</dbReference>
<evidence type="ECO:0000259" key="13">
    <source>
        <dbReference type="PROSITE" id="PS50214"/>
    </source>
</evidence>
<keyword evidence="11" id="KW-0732">Signal</keyword>
<evidence type="ECO:0000259" key="14">
    <source>
        <dbReference type="PROSITE" id="PS50215"/>
    </source>
</evidence>
<dbReference type="SUPFAM" id="SSF57552">
    <property type="entry name" value="Blood coagulation inhibitor (disintegrin)"/>
    <property type="match status" value="1"/>
</dbReference>
<dbReference type="GO" id="GO:0050839">
    <property type="term" value="F:cell adhesion molecule binding"/>
    <property type="evidence" value="ECO:0007669"/>
    <property type="project" value="TreeGrafter"/>
</dbReference>
<dbReference type="Gene3D" id="3.40.390.10">
    <property type="entry name" value="Collagenase (Catalytic Domain)"/>
    <property type="match status" value="1"/>
</dbReference>
<evidence type="ECO:0000313" key="15">
    <source>
        <dbReference type="Proteomes" id="UP000515156"/>
    </source>
</evidence>
<evidence type="ECO:0000256" key="11">
    <source>
        <dbReference type="SAM" id="SignalP"/>
    </source>
</evidence>
<comment type="subcellular location">
    <subcellularLocation>
        <location evidence="1">Membrane</location>
        <topology evidence="1">Single-pass type I membrane protein</topology>
    </subcellularLocation>
</comment>
<keyword evidence="3 10" id="KW-1133">Transmembrane helix</keyword>
<dbReference type="InterPro" id="IPR024079">
    <property type="entry name" value="MetalloPept_cat_dom_sf"/>
</dbReference>
<dbReference type="Gene3D" id="4.10.70.10">
    <property type="entry name" value="Disintegrin domain"/>
    <property type="match status" value="1"/>
</dbReference>
<evidence type="ECO:0000256" key="5">
    <source>
        <dbReference type="ARBA" id="ARBA00023157"/>
    </source>
</evidence>
<comment type="caution">
    <text evidence="7">Lacks conserved residue(s) required for the propagation of feature annotation.</text>
</comment>
<reference evidence="16" key="1">
    <citation type="submission" date="2025-08" db="UniProtKB">
        <authorList>
            <consortium name="RefSeq"/>
        </authorList>
    </citation>
    <scope>IDENTIFICATION</scope>
</reference>
<dbReference type="GO" id="GO:0004222">
    <property type="term" value="F:metalloendopeptidase activity"/>
    <property type="evidence" value="ECO:0007669"/>
    <property type="project" value="InterPro"/>
</dbReference>
<feature type="disulfide bond" evidence="6">
    <location>
        <begin position="469"/>
        <end position="489"/>
    </location>
</feature>
<dbReference type="PRINTS" id="PR00289">
    <property type="entry name" value="DISINTEGRIN"/>
</dbReference>
<feature type="binding site" evidence="8">
    <location>
        <position position="337"/>
    </location>
    <ligand>
        <name>Zn(2+)</name>
        <dbReference type="ChEBI" id="CHEBI:29105"/>
        <note>catalytic</note>
    </ligand>
</feature>
<organism evidence="15 16">
    <name type="scientific">Microcaecilia unicolor</name>
    <dbReference type="NCBI Taxonomy" id="1415580"/>
    <lineage>
        <taxon>Eukaryota</taxon>
        <taxon>Metazoa</taxon>
        <taxon>Chordata</taxon>
        <taxon>Craniata</taxon>
        <taxon>Vertebrata</taxon>
        <taxon>Euteleostomi</taxon>
        <taxon>Amphibia</taxon>
        <taxon>Gymnophiona</taxon>
        <taxon>Siphonopidae</taxon>
        <taxon>Microcaecilia</taxon>
    </lineage>
</organism>
<dbReference type="InterPro" id="IPR002870">
    <property type="entry name" value="Peptidase_M12B_N"/>
</dbReference>
<keyword evidence="16" id="KW-0482">Metalloprotease</keyword>
<feature type="binding site" evidence="8">
    <location>
        <position position="341"/>
    </location>
    <ligand>
        <name>Zn(2+)</name>
        <dbReference type="ChEBI" id="CHEBI:29105"/>
        <note>catalytic</note>
    </ligand>
</feature>
<dbReference type="Pfam" id="PF01421">
    <property type="entry name" value="Reprolysin"/>
    <property type="match status" value="1"/>
</dbReference>
<evidence type="ECO:0000256" key="3">
    <source>
        <dbReference type="ARBA" id="ARBA00022989"/>
    </source>
</evidence>
<evidence type="ECO:0000256" key="10">
    <source>
        <dbReference type="SAM" id="Phobius"/>
    </source>
</evidence>
<evidence type="ECO:0000256" key="1">
    <source>
        <dbReference type="ARBA" id="ARBA00004479"/>
    </source>
</evidence>
<keyword evidence="2 10" id="KW-0812">Transmembrane</keyword>
<evidence type="ECO:0000313" key="16">
    <source>
        <dbReference type="RefSeq" id="XP_030060725.1"/>
    </source>
</evidence>
<keyword evidence="7" id="KW-0245">EGF-like domain</keyword>
<dbReference type="GO" id="GO:0051044">
    <property type="term" value="P:positive regulation of membrane protein ectodomain proteolysis"/>
    <property type="evidence" value="ECO:0007669"/>
    <property type="project" value="TreeGrafter"/>
</dbReference>
<dbReference type="RefSeq" id="XP_030060725.1">
    <property type="nucleotide sequence ID" value="XM_030204865.1"/>
</dbReference>
<dbReference type="GO" id="GO:0002693">
    <property type="term" value="P:positive regulation of cellular extravasation"/>
    <property type="evidence" value="ECO:0007669"/>
    <property type="project" value="TreeGrafter"/>
</dbReference>
<name>A0A6P7YCF6_9AMPH</name>
<keyword evidence="5 7" id="KW-1015">Disulfide bond</keyword>
<dbReference type="FunFam" id="4.10.70.10:FF:000001">
    <property type="entry name" value="Disintegrin and metalloproteinase domain-containing protein 22"/>
    <property type="match status" value="1"/>
</dbReference>
<feature type="compositionally biased region" description="Polar residues" evidence="9">
    <location>
        <begin position="722"/>
        <end position="732"/>
    </location>
</feature>
<dbReference type="InterPro" id="IPR034027">
    <property type="entry name" value="Reprolysin_adamalysin"/>
</dbReference>